<organism evidence="1 2">
    <name type="scientific">Clarias magur</name>
    <name type="common">Asian catfish</name>
    <name type="synonym">Macropteronotus magur</name>
    <dbReference type="NCBI Taxonomy" id="1594786"/>
    <lineage>
        <taxon>Eukaryota</taxon>
        <taxon>Metazoa</taxon>
        <taxon>Chordata</taxon>
        <taxon>Craniata</taxon>
        <taxon>Vertebrata</taxon>
        <taxon>Euteleostomi</taxon>
        <taxon>Actinopterygii</taxon>
        <taxon>Neopterygii</taxon>
        <taxon>Teleostei</taxon>
        <taxon>Ostariophysi</taxon>
        <taxon>Siluriformes</taxon>
        <taxon>Clariidae</taxon>
        <taxon>Clarias</taxon>
    </lineage>
</organism>
<protein>
    <submittedName>
        <fullName evidence="1">Bifunctional purine biosynthesis protein PurH</fullName>
    </submittedName>
</protein>
<name>A0A8J4WQT0_CLAMG</name>
<proteinExistence type="predicted"/>
<reference evidence="1" key="1">
    <citation type="submission" date="2020-07" db="EMBL/GenBank/DDBJ databases">
        <title>Clarias magur genome sequencing, assembly and annotation.</title>
        <authorList>
            <person name="Kushwaha B."/>
            <person name="Kumar R."/>
            <person name="Das P."/>
            <person name="Joshi C.G."/>
            <person name="Kumar D."/>
            <person name="Nagpure N.S."/>
            <person name="Pandey M."/>
            <person name="Agarwal S."/>
            <person name="Srivastava S."/>
            <person name="Singh M."/>
            <person name="Sahoo L."/>
            <person name="Jayasankar P."/>
            <person name="Meher P.K."/>
            <person name="Koringa P.G."/>
            <person name="Iquebal M.A."/>
            <person name="Das S.P."/>
            <person name="Bit A."/>
            <person name="Patnaik S."/>
            <person name="Patel N."/>
            <person name="Shah T.M."/>
            <person name="Hinsu A."/>
            <person name="Jena J.K."/>
        </authorList>
    </citation>
    <scope>NUCLEOTIDE SEQUENCE</scope>
    <source>
        <strain evidence="1">CIFAMagur01</strain>
        <tissue evidence="1">Testis</tissue>
    </source>
</reference>
<evidence type="ECO:0000313" key="2">
    <source>
        <dbReference type="Proteomes" id="UP000727407"/>
    </source>
</evidence>
<accession>A0A8J4WQT0</accession>
<gene>
    <name evidence="1" type="ORF">DAT39_021342</name>
</gene>
<evidence type="ECO:0000313" key="1">
    <source>
        <dbReference type="EMBL" id="KAF5888959.1"/>
    </source>
</evidence>
<comment type="caution">
    <text evidence="1">The sequence shown here is derived from an EMBL/GenBank/DDBJ whole genome shotgun (WGS) entry which is preliminary data.</text>
</comment>
<keyword evidence="2" id="KW-1185">Reference proteome</keyword>
<dbReference type="EMBL" id="QNUK01000887">
    <property type="protein sequence ID" value="KAF5888959.1"/>
    <property type="molecule type" value="Genomic_DNA"/>
</dbReference>
<dbReference type="Proteomes" id="UP000727407">
    <property type="component" value="Unassembled WGS sequence"/>
</dbReference>
<dbReference type="AlphaFoldDB" id="A0A8J4WQT0"/>
<feature type="non-terminal residue" evidence="1">
    <location>
        <position position="1"/>
    </location>
</feature>
<feature type="non-terminal residue" evidence="1">
    <location>
        <position position="61"/>
    </location>
</feature>
<sequence>SRLKSPSDAWIARLRINKVDSVRLLPDRSGVESKHGCGSDGVWRSCLVRTPSTDDVTLQAG</sequence>